<evidence type="ECO:0000256" key="4">
    <source>
        <dbReference type="ARBA" id="ARBA00022475"/>
    </source>
</evidence>
<protein>
    <recommendedName>
        <fullName evidence="9">ABC transmembrane type-1 domain-containing protein</fullName>
    </recommendedName>
</protein>
<dbReference type="Proteomes" id="UP001500967">
    <property type="component" value="Unassembled WGS sequence"/>
</dbReference>
<evidence type="ECO:0000256" key="1">
    <source>
        <dbReference type="ARBA" id="ARBA00004651"/>
    </source>
</evidence>
<dbReference type="Pfam" id="PF00528">
    <property type="entry name" value="BPD_transp_1"/>
    <property type="match status" value="1"/>
</dbReference>
<keyword evidence="6 8" id="KW-1133">Transmembrane helix</keyword>
<comment type="similarity">
    <text evidence="2">Belongs to the binding-protein-dependent transport system permease family. CysTW subfamily.</text>
</comment>
<evidence type="ECO:0000313" key="11">
    <source>
        <dbReference type="Proteomes" id="UP001500967"/>
    </source>
</evidence>
<evidence type="ECO:0000256" key="3">
    <source>
        <dbReference type="ARBA" id="ARBA00022448"/>
    </source>
</evidence>
<keyword evidence="11" id="KW-1185">Reference proteome</keyword>
<dbReference type="PROSITE" id="PS50928">
    <property type="entry name" value="ABC_TM1"/>
    <property type="match status" value="1"/>
</dbReference>
<dbReference type="InterPro" id="IPR000515">
    <property type="entry name" value="MetI-like"/>
</dbReference>
<name>A0ABN0V602_9ACTN</name>
<keyword evidence="5 8" id="KW-0812">Transmembrane</keyword>
<keyword evidence="7 8" id="KW-0472">Membrane</keyword>
<dbReference type="EMBL" id="BAAAGX010000033">
    <property type="protein sequence ID" value="GAA0276033.1"/>
    <property type="molecule type" value="Genomic_DNA"/>
</dbReference>
<dbReference type="SUPFAM" id="SSF161098">
    <property type="entry name" value="MetI-like"/>
    <property type="match status" value="1"/>
</dbReference>
<accession>A0ABN0V602</accession>
<dbReference type="PANTHER" id="PTHR42929">
    <property type="entry name" value="INNER MEMBRANE ABC TRANSPORTER PERMEASE PROTEIN YDCU-RELATED-RELATED"/>
    <property type="match status" value="1"/>
</dbReference>
<evidence type="ECO:0000256" key="6">
    <source>
        <dbReference type="ARBA" id="ARBA00022989"/>
    </source>
</evidence>
<gene>
    <name evidence="10" type="ORF">GCM10009539_74800</name>
</gene>
<feature type="transmembrane region" description="Helical" evidence="8">
    <location>
        <begin position="85"/>
        <end position="104"/>
    </location>
</feature>
<comment type="caution">
    <text evidence="10">The sequence shown here is derived from an EMBL/GenBank/DDBJ whole genome shotgun (WGS) entry which is preliminary data.</text>
</comment>
<dbReference type="InterPro" id="IPR035906">
    <property type="entry name" value="MetI-like_sf"/>
</dbReference>
<feature type="transmembrane region" description="Helical" evidence="8">
    <location>
        <begin position="234"/>
        <end position="255"/>
    </location>
</feature>
<evidence type="ECO:0000259" key="9">
    <source>
        <dbReference type="PROSITE" id="PS50928"/>
    </source>
</evidence>
<proteinExistence type="inferred from homology"/>
<feature type="transmembrane region" description="Helical" evidence="8">
    <location>
        <begin position="57"/>
        <end position="78"/>
    </location>
</feature>
<keyword evidence="3 8" id="KW-0813">Transport</keyword>
<dbReference type="Gene3D" id="1.10.3720.10">
    <property type="entry name" value="MetI-like"/>
    <property type="match status" value="1"/>
</dbReference>
<feature type="domain" description="ABC transmembrane type-1" evidence="9">
    <location>
        <begin position="54"/>
        <end position="255"/>
    </location>
</feature>
<comment type="subcellular location">
    <subcellularLocation>
        <location evidence="1 8">Cell membrane</location>
        <topology evidence="1 8">Multi-pass membrane protein</topology>
    </subcellularLocation>
</comment>
<dbReference type="PANTHER" id="PTHR42929:SF5">
    <property type="entry name" value="ABC TRANSPORTER PERMEASE PROTEIN"/>
    <property type="match status" value="1"/>
</dbReference>
<dbReference type="CDD" id="cd06261">
    <property type="entry name" value="TM_PBP2"/>
    <property type="match status" value="1"/>
</dbReference>
<evidence type="ECO:0000313" key="10">
    <source>
        <dbReference type="EMBL" id="GAA0276033.1"/>
    </source>
</evidence>
<evidence type="ECO:0000256" key="5">
    <source>
        <dbReference type="ARBA" id="ARBA00022692"/>
    </source>
</evidence>
<feature type="transmembrane region" description="Helical" evidence="8">
    <location>
        <begin position="190"/>
        <end position="214"/>
    </location>
</feature>
<evidence type="ECO:0000256" key="8">
    <source>
        <dbReference type="RuleBase" id="RU363032"/>
    </source>
</evidence>
<sequence length="272" mass="28279">MSEGGRWLLLPPLALLLIGLIGPLVAVLAAGIAADGPVGMLTEPFSSELFLDAAVRTLWLSLLVSVFTVVIGTVYAVALAAAPRWLAGVLFGVLFLTFWVSLLVRTFGWVLTLQPAGALDVVVGGDGLGLYQTTPGLVPAMVHIMLPYLVLPVYADLRALDATQLRAARSLGGGEWLTLRSVVLPAIRPGVLAGAVIVFVLSLGFYVTPAFLGGPGGQVVSIVIGAQFGRLQNLGGAAAMGVLLLVATLGLYLLADRFLGIGRAWSAAVERE</sequence>
<reference evidence="10 11" key="1">
    <citation type="journal article" date="2019" name="Int. J. Syst. Evol. Microbiol.">
        <title>The Global Catalogue of Microorganisms (GCM) 10K type strain sequencing project: providing services to taxonomists for standard genome sequencing and annotation.</title>
        <authorList>
            <consortium name="The Broad Institute Genomics Platform"/>
            <consortium name="The Broad Institute Genome Sequencing Center for Infectious Disease"/>
            <person name="Wu L."/>
            <person name="Ma J."/>
        </authorList>
    </citation>
    <scope>NUCLEOTIDE SEQUENCE [LARGE SCALE GENOMIC DNA]</scope>
    <source>
        <strain evidence="10 11">JCM 10425</strain>
    </source>
</reference>
<organism evidence="10 11">
    <name type="scientific">Cryptosporangium japonicum</name>
    <dbReference type="NCBI Taxonomy" id="80872"/>
    <lineage>
        <taxon>Bacteria</taxon>
        <taxon>Bacillati</taxon>
        <taxon>Actinomycetota</taxon>
        <taxon>Actinomycetes</taxon>
        <taxon>Cryptosporangiales</taxon>
        <taxon>Cryptosporangiaceae</taxon>
        <taxon>Cryptosporangium</taxon>
    </lineage>
</organism>
<evidence type="ECO:0000256" key="2">
    <source>
        <dbReference type="ARBA" id="ARBA00007069"/>
    </source>
</evidence>
<evidence type="ECO:0000256" key="7">
    <source>
        <dbReference type="ARBA" id="ARBA00023136"/>
    </source>
</evidence>
<feature type="transmembrane region" description="Helical" evidence="8">
    <location>
        <begin position="137"/>
        <end position="157"/>
    </location>
</feature>
<keyword evidence="4" id="KW-1003">Cell membrane</keyword>